<accession>A0A197JG73</accession>
<keyword evidence="2" id="KW-1185">Reference proteome</keyword>
<dbReference type="PANTHER" id="PTHR38696:SF1">
    <property type="entry name" value="MEDIATOR OF RNA POLYMERASE II TRANSCRIPTION SUBUNIT 13"/>
    <property type="match status" value="1"/>
</dbReference>
<dbReference type="AlphaFoldDB" id="A0A197JG73"/>
<protein>
    <submittedName>
        <fullName evidence="1">Uncharacterized protein</fullName>
    </submittedName>
</protein>
<dbReference type="OrthoDB" id="58379at2759"/>
<gene>
    <name evidence="1" type="ORF">K457DRAFT_130095</name>
</gene>
<evidence type="ECO:0000313" key="2">
    <source>
        <dbReference type="Proteomes" id="UP000078512"/>
    </source>
</evidence>
<dbReference type="EMBL" id="KV442103">
    <property type="protein sequence ID" value="OAQ23998.1"/>
    <property type="molecule type" value="Genomic_DNA"/>
</dbReference>
<dbReference type="Proteomes" id="UP000078512">
    <property type="component" value="Unassembled WGS sequence"/>
</dbReference>
<reference evidence="1 2" key="1">
    <citation type="submission" date="2016-05" db="EMBL/GenBank/DDBJ databases">
        <title>Genome sequencing reveals origins of a unique bacterial endosymbiosis in the earliest lineages of terrestrial Fungi.</title>
        <authorList>
            <consortium name="DOE Joint Genome Institute"/>
            <person name="Uehling J."/>
            <person name="Gryganskyi A."/>
            <person name="Hameed K."/>
            <person name="Tschaplinski T."/>
            <person name="Misztal P."/>
            <person name="Wu S."/>
            <person name="Desiro A."/>
            <person name="Vande Pol N."/>
            <person name="Du Z.-Y."/>
            <person name="Zienkiewicz A."/>
            <person name="Zienkiewicz K."/>
            <person name="Morin E."/>
            <person name="Tisserant E."/>
            <person name="Splivallo R."/>
            <person name="Hainaut M."/>
            <person name="Henrissat B."/>
            <person name="Ohm R."/>
            <person name="Kuo A."/>
            <person name="Yan J."/>
            <person name="Lipzen A."/>
            <person name="Nolan M."/>
            <person name="Labutti K."/>
            <person name="Barry K."/>
            <person name="Goldstein A."/>
            <person name="Labbe J."/>
            <person name="Schadt C."/>
            <person name="Tuskan G."/>
            <person name="Grigoriev I."/>
            <person name="Martin F."/>
            <person name="Vilgalys R."/>
            <person name="Bonito G."/>
        </authorList>
    </citation>
    <scope>NUCLEOTIDE SEQUENCE [LARGE SCALE GENOMIC DNA]</scope>
    <source>
        <strain evidence="1 2">AG-77</strain>
    </source>
</reference>
<dbReference type="STRING" id="1314771.A0A197JG73"/>
<sequence>MAEVIAQALFKKANSGPPKPPTQTRAQQQQQLQYPLSTTICCIYLLGNDKIRLINAPSSLVSSLRLAIIKTWNQHILAESRLDFNGGREEVIYEFRVGGQPWALSPKAGPFITSTNLVLAMKKAMETRGWSLVLASNMSRVREENDLLVFEYRDSKAGSGLSLTPSQERDPDEITLVGESEQKNKNDHKNGGQNQGQEQVLSDEGSIDMLNVELSGYDTIRVSEAPTVIITALRLAILRHWTQGIEKESDKKGVHEFTLTGCPFQTWGAETTFEVSMVIIQALENMQLHGFKLVESTDLDVIGSGNENDEFEGKAP</sequence>
<proteinExistence type="predicted"/>
<evidence type="ECO:0000313" key="1">
    <source>
        <dbReference type="EMBL" id="OAQ23998.1"/>
    </source>
</evidence>
<organism evidence="1 2">
    <name type="scientific">Linnemannia elongata AG-77</name>
    <dbReference type="NCBI Taxonomy" id="1314771"/>
    <lineage>
        <taxon>Eukaryota</taxon>
        <taxon>Fungi</taxon>
        <taxon>Fungi incertae sedis</taxon>
        <taxon>Mucoromycota</taxon>
        <taxon>Mortierellomycotina</taxon>
        <taxon>Mortierellomycetes</taxon>
        <taxon>Mortierellales</taxon>
        <taxon>Mortierellaceae</taxon>
        <taxon>Linnemannia</taxon>
    </lineage>
</organism>
<dbReference type="PANTHER" id="PTHR38696">
    <property type="entry name" value="MEDIATOR OF RNA POLYMERASE II TRANSCRIPTION SUBUNIT 13"/>
    <property type="match status" value="1"/>
</dbReference>
<name>A0A197JG73_9FUNG</name>